<feature type="compositionally biased region" description="Basic residues" evidence="1">
    <location>
        <begin position="85"/>
        <end position="98"/>
    </location>
</feature>
<evidence type="ECO:0000256" key="1">
    <source>
        <dbReference type="SAM" id="MobiDB-lite"/>
    </source>
</evidence>
<proteinExistence type="predicted"/>
<keyword evidence="3" id="KW-1185">Reference proteome</keyword>
<name>A0A6A4BCS6_9STRA</name>
<protein>
    <submittedName>
        <fullName evidence="2">Uncharacterized protein</fullName>
    </submittedName>
</protein>
<evidence type="ECO:0000313" key="3">
    <source>
        <dbReference type="Proteomes" id="UP000434957"/>
    </source>
</evidence>
<sequence length="98" mass="11302">MVITAHGASGFLPSGPEMDMYVSQTVIPPAQELRTDEEDVDMMESKRDVKLAKASQQRARRKDRKSVPSSDEESSDDSRFSRYRERGRRRLSKRTPER</sequence>
<accession>A0A6A4BCS6</accession>
<evidence type="ECO:0000313" key="2">
    <source>
        <dbReference type="EMBL" id="KAE9270213.1"/>
    </source>
</evidence>
<dbReference type="EMBL" id="QXFT01006069">
    <property type="protein sequence ID" value="KAE9270213.1"/>
    <property type="molecule type" value="Genomic_DNA"/>
</dbReference>
<feature type="region of interest" description="Disordered" evidence="1">
    <location>
        <begin position="29"/>
        <end position="98"/>
    </location>
</feature>
<reference evidence="2 3" key="1">
    <citation type="submission" date="2018-08" db="EMBL/GenBank/DDBJ databases">
        <title>Genomic investigation of the strawberry pathogen Phytophthora fragariae indicates pathogenicity is determined by transcriptional variation in three key races.</title>
        <authorList>
            <person name="Adams T.M."/>
            <person name="Armitage A.D."/>
            <person name="Sobczyk M.K."/>
            <person name="Bates H.J."/>
            <person name="Dunwell J.M."/>
            <person name="Nellist C.F."/>
            <person name="Harrison R.J."/>
        </authorList>
    </citation>
    <scope>NUCLEOTIDE SEQUENCE [LARGE SCALE GENOMIC DNA]</scope>
    <source>
        <strain evidence="2 3">SCRP333</strain>
    </source>
</reference>
<gene>
    <name evidence="2" type="ORF">PR003_g30905</name>
</gene>
<dbReference type="AlphaFoldDB" id="A0A6A4BCS6"/>
<organism evidence="2 3">
    <name type="scientific">Phytophthora rubi</name>
    <dbReference type="NCBI Taxonomy" id="129364"/>
    <lineage>
        <taxon>Eukaryota</taxon>
        <taxon>Sar</taxon>
        <taxon>Stramenopiles</taxon>
        <taxon>Oomycota</taxon>
        <taxon>Peronosporomycetes</taxon>
        <taxon>Peronosporales</taxon>
        <taxon>Peronosporaceae</taxon>
        <taxon>Phytophthora</taxon>
    </lineage>
</organism>
<comment type="caution">
    <text evidence="2">The sequence shown here is derived from an EMBL/GenBank/DDBJ whole genome shotgun (WGS) entry which is preliminary data.</text>
</comment>
<dbReference type="Proteomes" id="UP000434957">
    <property type="component" value="Unassembled WGS sequence"/>
</dbReference>